<feature type="compositionally biased region" description="Pro residues" evidence="1">
    <location>
        <begin position="118"/>
        <end position="138"/>
    </location>
</feature>
<proteinExistence type="predicted"/>
<accession>X0YVC6</accession>
<feature type="region of interest" description="Disordered" evidence="1">
    <location>
        <begin position="114"/>
        <end position="141"/>
    </location>
</feature>
<evidence type="ECO:0000313" key="3">
    <source>
        <dbReference type="EMBL" id="GAG40556.1"/>
    </source>
</evidence>
<feature type="transmembrane region" description="Helical" evidence="2">
    <location>
        <begin position="147"/>
        <end position="169"/>
    </location>
</feature>
<evidence type="ECO:0000256" key="1">
    <source>
        <dbReference type="SAM" id="MobiDB-lite"/>
    </source>
</evidence>
<evidence type="ECO:0000256" key="2">
    <source>
        <dbReference type="SAM" id="Phobius"/>
    </source>
</evidence>
<dbReference type="EMBL" id="BARS01042240">
    <property type="protein sequence ID" value="GAG40556.1"/>
    <property type="molecule type" value="Genomic_DNA"/>
</dbReference>
<feature type="non-terminal residue" evidence="3">
    <location>
        <position position="202"/>
    </location>
</feature>
<name>X0YVC6_9ZZZZ</name>
<sequence>MSISSTPRTLVEVEWLRPAPSLSLAPGEPLEIAVRLAARDPQSGDEKPVEDAAVTVTVTGPNGQSYEAALEHAGSGEYAGTVVVDGVEGTYTIDLVAEREEGVVARRSFEASVSPVPVVSPSPSPSPGPTPSPGPVTAPPEGDGGPALVIIVLSLVVLVGLGAAFLGYCHFGRPLLRGWLESAQVGRAYDLESRHRRTWTRR</sequence>
<keyword evidence="2" id="KW-0472">Membrane</keyword>
<keyword evidence="2" id="KW-0812">Transmembrane</keyword>
<protein>
    <submittedName>
        <fullName evidence="3">Uncharacterized protein</fullName>
    </submittedName>
</protein>
<gene>
    <name evidence="3" type="ORF">S01H1_64110</name>
</gene>
<keyword evidence="2" id="KW-1133">Transmembrane helix</keyword>
<organism evidence="3">
    <name type="scientific">marine sediment metagenome</name>
    <dbReference type="NCBI Taxonomy" id="412755"/>
    <lineage>
        <taxon>unclassified sequences</taxon>
        <taxon>metagenomes</taxon>
        <taxon>ecological metagenomes</taxon>
    </lineage>
</organism>
<dbReference type="AlphaFoldDB" id="X0YVC6"/>
<reference evidence="3" key="1">
    <citation type="journal article" date="2014" name="Front. Microbiol.">
        <title>High frequency of phylogenetically diverse reductive dehalogenase-homologous genes in deep subseafloor sedimentary metagenomes.</title>
        <authorList>
            <person name="Kawai M."/>
            <person name="Futagami T."/>
            <person name="Toyoda A."/>
            <person name="Takaki Y."/>
            <person name="Nishi S."/>
            <person name="Hori S."/>
            <person name="Arai W."/>
            <person name="Tsubouchi T."/>
            <person name="Morono Y."/>
            <person name="Uchiyama I."/>
            <person name="Ito T."/>
            <person name="Fujiyama A."/>
            <person name="Inagaki F."/>
            <person name="Takami H."/>
        </authorList>
    </citation>
    <scope>NUCLEOTIDE SEQUENCE</scope>
    <source>
        <strain evidence="3">Expedition CK06-06</strain>
    </source>
</reference>
<comment type="caution">
    <text evidence="3">The sequence shown here is derived from an EMBL/GenBank/DDBJ whole genome shotgun (WGS) entry which is preliminary data.</text>
</comment>